<dbReference type="Proteomes" id="UP000320580">
    <property type="component" value="Chromosome"/>
</dbReference>
<protein>
    <submittedName>
        <fullName evidence="2">Uncharacterized protein</fullName>
    </submittedName>
</protein>
<name>A0A5B8JE33_9ACTN</name>
<evidence type="ECO:0000313" key="3">
    <source>
        <dbReference type="Proteomes" id="UP000320580"/>
    </source>
</evidence>
<accession>A0A5B8JE33</accession>
<gene>
    <name evidence="2" type="ORF">FQU76_18735</name>
</gene>
<dbReference type="KEGG" id="sqz:FQU76_18735"/>
<evidence type="ECO:0000313" key="2">
    <source>
        <dbReference type="EMBL" id="QDY78191.1"/>
    </source>
</evidence>
<sequence>MVFDEAHRYMQQKVRKLDYTHTPLPDGYQDAEGLYKHFRDHLGMVSECVKVLANYEFGGQFFRRLAGASLLTTGASGLHALKREDMYTDTGRVGSSLKAGLPSDSAATTAAAFSAAYLRIGESKERMNTSLRTQQEAIIELQKRTKSIDDARLKVTNLRYDLESARQASPPKPPQETAKLEKDYTDTSRLALAAMTAFNGDHGMDGILQNIAAAHREFSEREVEALKNIG</sequence>
<dbReference type="AlphaFoldDB" id="A0A5B8JE33"/>
<dbReference type="InterPro" id="IPR027267">
    <property type="entry name" value="AH/BAR_dom_sf"/>
</dbReference>
<reference evidence="2 3" key="1">
    <citation type="submission" date="2019-07" db="EMBL/GenBank/DDBJ databases">
        <authorList>
            <person name="Zhu P."/>
        </authorList>
    </citation>
    <scope>NUCLEOTIDE SEQUENCE [LARGE SCALE GENOMIC DNA]</scope>
    <source>
        <strain evidence="2 3">SSL-25</strain>
    </source>
</reference>
<organism evidence="2 3">
    <name type="scientific">Streptomyces qinzhouensis</name>
    <dbReference type="NCBI Taxonomy" id="2599401"/>
    <lineage>
        <taxon>Bacteria</taxon>
        <taxon>Bacillati</taxon>
        <taxon>Actinomycetota</taxon>
        <taxon>Actinomycetes</taxon>
        <taxon>Kitasatosporales</taxon>
        <taxon>Streptomycetaceae</taxon>
        <taxon>Streptomyces</taxon>
    </lineage>
</organism>
<proteinExistence type="predicted"/>
<dbReference type="EMBL" id="CP042266">
    <property type="protein sequence ID" value="QDY78191.1"/>
    <property type="molecule type" value="Genomic_DNA"/>
</dbReference>
<keyword evidence="3" id="KW-1185">Reference proteome</keyword>
<dbReference type="Gene3D" id="1.20.1270.60">
    <property type="entry name" value="Arfaptin homology (AH) domain/BAR domain"/>
    <property type="match status" value="1"/>
</dbReference>
<dbReference type="RefSeq" id="WP_146481511.1">
    <property type="nucleotide sequence ID" value="NZ_CP042266.1"/>
</dbReference>
<dbReference type="SUPFAM" id="SSF103657">
    <property type="entry name" value="BAR/IMD domain-like"/>
    <property type="match status" value="1"/>
</dbReference>
<evidence type="ECO:0000256" key="1">
    <source>
        <dbReference type="SAM" id="MobiDB-lite"/>
    </source>
</evidence>
<dbReference type="OrthoDB" id="9982351at2"/>
<feature type="region of interest" description="Disordered" evidence="1">
    <location>
        <begin position="163"/>
        <end position="182"/>
    </location>
</feature>